<dbReference type="InParanoid" id="A0A1Y2MFL6"/>
<feature type="compositionally biased region" description="Basic and acidic residues" evidence="2">
    <location>
        <begin position="251"/>
        <end position="261"/>
    </location>
</feature>
<keyword evidence="4" id="KW-1185">Reference proteome</keyword>
<evidence type="ECO:0000313" key="3">
    <source>
        <dbReference type="EMBL" id="OSS54782.1"/>
    </source>
</evidence>
<feature type="compositionally biased region" description="Polar residues" evidence="2">
    <location>
        <begin position="305"/>
        <end position="321"/>
    </location>
</feature>
<reference evidence="3 4" key="1">
    <citation type="journal article" date="2017" name="Genome Announc.">
        <title>Genome sequence of the saprophytic ascomycete Epicoccum nigrum ICMP 19927 strain isolated from New Zealand.</title>
        <authorList>
            <person name="Fokin M."/>
            <person name="Fleetwood D."/>
            <person name="Weir B.S."/>
            <person name="Villas-Boas S.G."/>
        </authorList>
    </citation>
    <scope>NUCLEOTIDE SEQUENCE [LARGE SCALE GENOMIC DNA]</scope>
    <source>
        <strain evidence="3 4">ICMP 19927</strain>
    </source>
</reference>
<evidence type="ECO:0000313" key="4">
    <source>
        <dbReference type="Proteomes" id="UP000193240"/>
    </source>
</evidence>
<name>A0A1Y2MFL6_EPING</name>
<sequence length="514" mass="55826">MPAMAGDWPRDHRDYGSPQHSAPPAAVRTLPGVAELLSSRPSANSTGHGHDIVPVYHHQGYFHPRPTPPTTSLAAPTAGTAPAAMCWNSVNPHQTSPPVSPTEQRPLPTASVPREPAVRVYQEPTLRRQQPSKADSALHYSTPSSGAHIAPHSTGQVRQDSAIDQHRLEADNDTQSSTTHVSYFGQSQKGDQRPSPKLASYQSASSAPAYASIITPLHSEDPPSQAGTHPPPRQHSKSLSSGSPYLAASSKSHEPSTERPIARNGTEPRANITGPSSLPEQFFTQQNNFGTRQQRYNVRFAANYTSENMPPSQKPRNGSTSPPIAPPVIAEPEQATSSPTPVSTNDETLAPSTKTNGSSKHTDVQPRPTREARDRSDREPSVERCVGCNEAWRRPIPDMDQGPLAPAENNADYMRLASNMIDRLRDQRKRADAAYEEWKWRHSHCYRPASPHSAGSADDAARRADPLSQSDSSANSQTMSKRKSEAPHETQSASKQRRVTSTSPAPPVRKPDSS</sequence>
<keyword evidence="1" id="KW-0175">Coiled coil</keyword>
<feature type="compositionally biased region" description="Polar residues" evidence="2">
    <location>
        <begin position="273"/>
        <end position="282"/>
    </location>
</feature>
<feature type="region of interest" description="Disordered" evidence="2">
    <location>
        <begin position="1"/>
        <end position="31"/>
    </location>
</feature>
<feature type="compositionally biased region" description="Polar residues" evidence="2">
    <location>
        <begin position="489"/>
        <end position="503"/>
    </location>
</feature>
<feature type="compositionally biased region" description="Polar residues" evidence="2">
    <location>
        <begin position="127"/>
        <end position="145"/>
    </location>
</feature>
<dbReference type="Proteomes" id="UP000193240">
    <property type="component" value="Unassembled WGS sequence"/>
</dbReference>
<feature type="compositionally biased region" description="Polar residues" evidence="2">
    <location>
        <begin position="173"/>
        <end position="189"/>
    </location>
</feature>
<feature type="region of interest" description="Disordered" evidence="2">
    <location>
        <begin position="441"/>
        <end position="514"/>
    </location>
</feature>
<feature type="region of interest" description="Disordered" evidence="2">
    <location>
        <begin position="305"/>
        <end position="383"/>
    </location>
</feature>
<feature type="coiled-coil region" evidence="1">
    <location>
        <begin position="414"/>
        <end position="441"/>
    </location>
</feature>
<feature type="compositionally biased region" description="Polar residues" evidence="2">
    <location>
        <begin position="88"/>
        <end position="103"/>
    </location>
</feature>
<protein>
    <submittedName>
        <fullName evidence="3">Uncharacterized protein</fullName>
    </submittedName>
</protein>
<evidence type="ECO:0000256" key="1">
    <source>
        <dbReference type="SAM" id="Coils"/>
    </source>
</evidence>
<dbReference type="AlphaFoldDB" id="A0A1Y2MFL6"/>
<evidence type="ECO:0000256" key="2">
    <source>
        <dbReference type="SAM" id="MobiDB-lite"/>
    </source>
</evidence>
<dbReference type="OMA" id="GRHQRYN"/>
<gene>
    <name evidence="3" type="ORF">B5807_01407</name>
</gene>
<organism evidence="3 4">
    <name type="scientific">Epicoccum nigrum</name>
    <name type="common">Soil fungus</name>
    <name type="synonym">Epicoccum purpurascens</name>
    <dbReference type="NCBI Taxonomy" id="105696"/>
    <lineage>
        <taxon>Eukaryota</taxon>
        <taxon>Fungi</taxon>
        <taxon>Dikarya</taxon>
        <taxon>Ascomycota</taxon>
        <taxon>Pezizomycotina</taxon>
        <taxon>Dothideomycetes</taxon>
        <taxon>Pleosporomycetidae</taxon>
        <taxon>Pleosporales</taxon>
        <taxon>Pleosporineae</taxon>
        <taxon>Didymellaceae</taxon>
        <taxon>Epicoccum</taxon>
    </lineage>
</organism>
<feature type="compositionally biased region" description="Polar residues" evidence="2">
    <location>
        <begin position="334"/>
        <end position="359"/>
    </location>
</feature>
<proteinExistence type="predicted"/>
<feature type="region of interest" description="Disordered" evidence="2">
    <location>
        <begin position="85"/>
        <end position="282"/>
    </location>
</feature>
<feature type="compositionally biased region" description="Basic and acidic residues" evidence="2">
    <location>
        <begin position="161"/>
        <end position="170"/>
    </location>
</feature>
<accession>A0A1Y2MFL6</accession>
<feature type="compositionally biased region" description="Low complexity" evidence="2">
    <location>
        <begin position="199"/>
        <end position="212"/>
    </location>
</feature>
<dbReference type="EMBL" id="KZ107838">
    <property type="protein sequence ID" value="OSS54782.1"/>
    <property type="molecule type" value="Genomic_DNA"/>
</dbReference>
<feature type="compositionally biased region" description="Basic and acidic residues" evidence="2">
    <location>
        <begin position="360"/>
        <end position="382"/>
    </location>
</feature>
<feature type="compositionally biased region" description="Polar residues" evidence="2">
    <location>
        <begin position="467"/>
        <end position="479"/>
    </location>
</feature>